<organism evidence="2 3">
    <name type="scientific">Apiospora saccharicola</name>
    <dbReference type="NCBI Taxonomy" id="335842"/>
    <lineage>
        <taxon>Eukaryota</taxon>
        <taxon>Fungi</taxon>
        <taxon>Dikarya</taxon>
        <taxon>Ascomycota</taxon>
        <taxon>Pezizomycotina</taxon>
        <taxon>Sordariomycetes</taxon>
        <taxon>Xylariomycetidae</taxon>
        <taxon>Amphisphaeriales</taxon>
        <taxon>Apiosporaceae</taxon>
        <taxon>Apiospora</taxon>
    </lineage>
</organism>
<evidence type="ECO:0000313" key="3">
    <source>
        <dbReference type="Proteomes" id="UP001446871"/>
    </source>
</evidence>
<keyword evidence="3" id="KW-1185">Reference proteome</keyword>
<protein>
    <submittedName>
        <fullName evidence="2">Uncharacterized protein</fullName>
    </submittedName>
</protein>
<evidence type="ECO:0000256" key="1">
    <source>
        <dbReference type="SAM" id="MobiDB-lite"/>
    </source>
</evidence>
<name>A0ABR1W571_9PEZI</name>
<gene>
    <name evidence="2" type="ORF">PG996_003468</name>
</gene>
<feature type="compositionally biased region" description="Basic and acidic residues" evidence="1">
    <location>
        <begin position="133"/>
        <end position="146"/>
    </location>
</feature>
<feature type="region of interest" description="Disordered" evidence="1">
    <location>
        <begin position="100"/>
        <end position="119"/>
    </location>
</feature>
<comment type="caution">
    <text evidence="2">The sequence shown here is derived from an EMBL/GenBank/DDBJ whole genome shotgun (WGS) entry which is preliminary data.</text>
</comment>
<accession>A0ABR1W571</accession>
<dbReference type="EMBL" id="JAQQWM010000002">
    <property type="protein sequence ID" value="KAK8077298.1"/>
    <property type="molecule type" value="Genomic_DNA"/>
</dbReference>
<dbReference type="Proteomes" id="UP001446871">
    <property type="component" value="Unassembled WGS sequence"/>
</dbReference>
<reference evidence="2 3" key="1">
    <citation type="submission" date="2023-01" db="EMBL/GenBank/DDBJ databases">
        <title>Analysis of 21 Apiospora genomes using comparative genomics revels a genus with tremendous synthesis potential of carbohydrate active enzymes and secondary metabolites.</title>
        <authorList>
            <person name="Sorensen T."/>
        </authorList>
    </citation>
    <scope>NUCLEOTIDE SEQUENCE [LARGE SCALE GENOMIC DNA]</scope>
    <source>
        <strain evidence="2 3">CBS 83171</strain>
    </source>
</reference>
<sequence length="217" mass="24641">MASTIVTAVPRDKITTRYRPAIPSMFCRFPTYFAAAYTLLYILDESSHGPSGFGSQHSRVYPGLLGSLRKSSDPTEEIGLVVITPALENVKMHWKDGKKKLQKGQQAHPWRGRRWSRPPLHCRAATRQDRLQKLSQQRDQHLDCRSRPASPARNKRDDVDVVNIAYPFLVEMDENSRNMTDLDMKPFSVHVAHAVRPRFCPCVPSAAPPSTDHPDVW</sequence>
<evidence type="ECO:0000313" key="2">
    <source>
        <dbReference type="EMBL" id="KAK8077298.1"/>
    </source>
</evidence>
<feature type="region of interest" description="Disordered" evidence="1">
    <location>
        <begin position="133"/>
        <end position="156"/>
    </location>
</feature>
<proteinExistence type="predicted"/>